<dbReference type="Proteomes" id="UP000218628">
    <property type="component" value="Chromosome"/>
</dbReference>
<organism evidence="2 3">
    <name type="scientific">Rothia mucilaginosa</name>
    <dbReference type="NCBI Taxonomy" id="43675"/>
    <lineage>
        <taxon>Bacteria</taxon>
        <taxon>Bacillati</taxon>
        <taxon>Actinomycetota</taxon>
        <taxon>Actinomycetes</taxon>
        <taxon>Micrococcales</taxon>
        <taxon>Micrococcaceae</taxon>
        <taxon>Rothia</taxon>
    </lineage>
</organism>
<dbReference type="RefSeq" id="WP_070600533.1">
    <property type="nucleotide sequence ID" value="NZ_CP023510.1"/>
</dbReference>
<evidence type="ECO:0000313" key="2">
    <source>
        <dbReference type="EMBL" id="ATF62898.1"/>
    </source>
</evidence>
<proteinExistence type="predicted"/>
<name>A0A291DEM4_9MICC</name>
<dbReference type="AlphaFoldDB" id="A0A291DEM4"/>
<dbReference type="EMBL" id="CP023510">
    <property type="protein sequence ID" value="ATF62898.1"/>
    <property type="molecule type" value="Genomic_DNA"/>
</dbReference>
<keyword evidence="1" id="KW-0472">Membrane</keyword>
<feature type="transmembrane region" description="Helical" evidence="1">
    <location>
        <begin position="12"/>
        <end position="31"/>
    </location>
</feature>
<keyword evidence="1" id="KW-1133">Transmembrane helix</keyword>
<evidence type="ECO:0000256" key="1">
    <source>
        <dbReference type="SAM" id="Phobius"/>
    </source>
</evidence>
<accession>A0A291DEM4</accession>
<reference evidence="3" key="1">
    <citation type="submission" date="2017-09" db="EMBL/GenBank/DDBJ databases">
        <title>FDA dAtabase for Regulatory Grade micrObial Sequences (FDA-ARGOS): Supporting development and validation of Infectious Disease Dx tests.</title>
        <authorList>
            <person name="Minogue T."/>
            <person name="Wolcott M."/>
            <person name="Wasieloski L."/>
            <person name="Aguilar W."/>
            <person name="Moore D."/>
            <person name="Tallon L."/>
            <person name="Sadzewicz L."/>
            <person name="Ott S."/>
            <person name="Zhao X."/>
            <person name="Nagaraj S."/>
            <person name="Vavikolanu K."/>
            <person name="Aluvathingal J."/>
            <person name="Nadendla S."/>
            <person name="Sichtig H."/>
        </authorList>
    </citation>
    <scope>NUCLEOTIDE SEQUENCE [LARGE SCALE GENOMIC DNA]</scope>
    <source>
        <strain evidence="3">FDAARGOS_369</strain>
    </source>
</reference>
<protein>
    <submittedName>
        <fullName evidence="2">Uncharacterized protein</fullName>
    </submittedName>
</protein>
<gene>
    <name evidence="2" type="ORF">CO690_04055</name>
</gene>
<sequence>MRNFSPVERVLAMWMVGVVVAVSVAAAALVMTNKLVYGPTGQVREYFHALRTGNGSYARGLLGAQIPEGDASLLDGDALRRSVSSLGEVSYEVVETSDDGEHATVRASYTLEGSQQHTDFRLHRSGTHWGFFDKWAIDEASLPSVKVNIQGVEAATINNRKVAVDDGAASFPVFYPGVYAVSYDSTVYTAQKVNEVVTAQDANHAVRMELKPSDNALSSVKEQVQDHLKKCTQQSTLYPGGCPFEYAFTGRVDSEVKWSVVKVADPQVSVSSAGVWSLKPMSGTAKVSFTQLDLYTGERSQVQKEIPFTLKASVEADAKAVRVSF</sequence>
<keyword evidence="1" id="KW-0812">Transmembrane</keyword>
<evidence type="ECO:0000313" key="3">
    <source>
        <dbReference type="Proteomes" id="UP000218628"/>
    </source>
</evidence>